<feature type="region of interest" description="Disordered" evidence="3">
    <location>
        <begin position="37"/>
        <end position="117"/>
    </location>
</feature>
<feature type="region of interest" description="Disordered" evidence="3">
    <location>
        <begin position="142"/>
        <end position="193"/>
    </location>
</feature>
<accession>A0A915EE31</accession>
<protein>
    <recommendedName>
        <fullName evidence="2">Vacuolar protein sorting-associated protein 72 homolog</fullName>
    </recommendedName>
</protein>
<evidence type="ECO:0000313" key="5">
    <source>
        <dbReference type="Proteomes" id="UP000887574"/>
    </source>
</evidence>
<dbReference type="PANTHER" id="PTHR13275:SF4">
    <property type="entry name" value="VACUOLAR PROTEIN SORTING-ASSOCIATED PROTEIN 72 HOMOLOG"/>
    <property type="match status" value="1"/>
</dbReference>
<dbReference type="WBParaSite" id="jg5696">
    <property type="protein sequence ID" value="jg5696"/>
    <property type="gene ID" value="jg5696"/>
</dbReference>
<sequence length="365" mass="41443">MVSYQAENKKDKLQNLWRFKNLIFVLFGLKMSEKINLRKRKQPLVPTKQLEDEETTDEEEEVAPARKRAKRGSKSKSTTRESSVQPSGSGDESDDEKSTPEPVELMVPNRARRSTAGNKMATLLSSAVASDDFYDSAYGGFVEDDVDKNFTSPENSDADDVDSDFDRNEGDQEDEPDSGAEEDDSNRDRKRNKLLSKNKKWVVARFDKFTVKENSCDAKTQQQRLLEAKKTALENTESLKRFEEVEIERKKRQMKPTQKKVAAGPRIISISTAKMSGHGFVSQYLTVPEVKVFEKPKQKVHLVCAVTGLEAKYIDPLTELPYANLDAFKKIRQSYEELLQSLDNTEDEAMDGLDAYKVSLPMEQT</sequence>
<dbReference type="Pfam" id="PF08265">
    <property type="entry name" value="YL1_C"/>
    <property type="match status" value="1"/>
</dbReference>
<dbReference type="InterPro" id="IPR013272">
    <property type="entry name" value="Vps72/YL1_C"/>
</dbReference>
<evidence type="ECO:0000256" key="3">
    <source>
        <dbReference type="SAM" id="MobiDB-lite"/>
    </source>
</evidence>
<dbReference type="Proteomes" id="UP000887574">
    <property type="component" value="Unplaced"/>
</dbReference>
<feature type="compositionally biased region" description="Acidic residues" evidence="3">
    <location>
        <begin position="51"/>
        <end position="62"/>
    </location>
</feature>
<name>A0A915EE31_9BILA</name>
<evidence type="ECO:0000256" key="1">
    <source>
        <dbReference type="ARBA" id="ARBA00006832"/>
    </source>
</evidence>
<proteinExistence type="inferred from homology"/>
<dbReference type="Pfam" id="PF05764">
    <property type="entry name" value="YL1"/>
    <property type="match status" value="2"/>
</dbReference>
<evidence type="ECO:0000313" key="6">
    <source>
        <dbReference type="WBParaSite" id="jg5696"/>
    </source>
</evidence>
<evidence type="ECO:0000256" key="2">
    <source>
        <dbReference type="ARBA" id="ARBA00020000"/>
    </source>
</evidence>
<feature type="domain" description="Vps72/YL1 C-terminal" evidence="4">
    <location>
        <begin position="302"/>
        <end position="331"/>
    </location>
</feature>
<reference evidence="6" key="1">
    <citation type="submission" date="2022-11" db="UniProtKB">
        <authorList>
            <consortium name="WormBaseParasite"/>
        </authorList>
    </citation>
    <scope>IDENTIFICATION</scope>
</reference>
<dbReference type="GO" id="GO:0005634">
    <property type="term" value="C:nucleus"/>
    <property type="evidence" value="ECO:0007669"/>
    <property type="project" value="TreeGrafter"/>
</dbReference>
<organism evidence="5 6">
    <name type="scientific">Ditylenchus dipsaci</name>
    <dbReference type="NCBI Taxonomy" id="166011"/>
    <lineage>
        <taxon>Eukaryota</taxon>
        <taxon>Metazoa</taxon>
        <taxon>Ecdysozoa</taxon>
        <taxon>Nematoda</taxon>
        <taxon>Chromadorea</taxon>
        <taxon>Rhabditida</taxon>
        <taxon>Tylenchina</taxon>
        <taxon>Tylenchomorpha</taxon>
        <taxon>Sphaerularioidea</taxon>
        <taxon>Anguinidae</taxon>
        <taxon>Anguininae</taxon>
        <taxon>Ditylenchus</taxon>
    </lineage>
</organism>
<dbReference type="PANTHER" id="PTHR13275">
    <property type="entry name" value="YL-1 PROTEIN TRANSCRIPTION FACTOR-LIKE 1"/>
    <property type="match status" value="1"/>
</dbReference>
<comment type="similarity">
    <text evidence="1">Belongs to the VPS72/YL1 family.</text>
</comment>
<dbReference type="InterPro" id="IPR046757">
    <property type="entry name" value="YL1_N"/>
</dbReference>
<evidence type="ECO:0000259" key="4">
    <source>
        <dbReference type="SMART" id="SM00993"/>
    </source>
</evidence>
<feature type="compositionally biased region" description="Low complexity" evidence="3">
    <location>
        <begin position="80"/>
        <end position="90"/>
    </location>
</feature>
<dbReference type="SMART" id="SM00993">
    <property type="entry name" value="YL1_C"/>
    <property type="match status" value="1"/>
</dbReference>
<keyword evidence="5" id="KW-1185">Reference proteome</keyword>
<feature type="compositionally biased region" description="Basic residues" evidence="3">
    <location>
        <begin position="65"/>
        <end position="74"/>
    </location>
</feature>
<dbReference type="AlphaFoldDB" id="A0A915EE31"/>
<feature type="compositionally biased region" description="Acidic residues" evidence="3">
    <location>
        <begin position="171"/>
        <end position="185"/>
    </location>
</feature>